<dbReference type="PANTHER" id="PTHR10166">
    <property type="entry name" value="VOLTAGE-DEPENDENT CALCIUM CHANNEL SUBUNIT ALPHA-2/DELTA-RELATED"/>
    <property type="match status" value="1"/>
</dbReference>
<name>A0A4U8UWA9_STECR</name>
<dbReference type="OrthoDB" id="10054666at2759"/>
<evidence type="ECO:0000259" key="1">
    <source>
        <dbReference type="Pfam" id="PF08473"/>
    </source>
</evidence>
<proteinExistence type="predicted"/>
<dbReference type="Pfam" id="PF08473">
    <property type="entry name" value="VGCC_alpha2"/>
    <property type="match status" value="1"/>
</dbReference>
<reference evidence="2 3" key="2">
    <citation type="journal article" date="2019" name="G3 (Bethesda)">
        <title>Hybrid Assembly of the Genome of the Entomopathogenic Nematode Steinernema carpocapsae Identifies the X-Chromosome.</title>
        <authorList>
            <person name="Serra L."/>
            <person name="Macchietto M."/>
            <person name="Macias-Munoz A."/>
            <person name="McGill C.J."/>
            <person name="Rodriguez I.M."/>
            <person name="Rodriguez B."/>
            <person name="Murad R."/>
            <person name="Mortazavi A."/>
        </authorList>
    </citation>
    <scope>NUCLEOTIDE SEQUENCE [LARGE SCALE GENOMIC DNA]</scope>
    <source>
        <strain evidence="2 3">ALL</strain>
    </source>
</reference>
<evidence type="ECO:0000313" key="2">
    <source>
        <dbReference type="EMBL" id="TMS37676.1"/>
    </source>
</evidence>
<dbReference type="EMBL" id="AZBU02000001">
    <property type="protein sequence ID" value="TMS37676.1"/>
    <property type="molecule type" value="Genomic_DNA"/>
</dbReference>
<dbReference type="STRING" id="34508.A0A4U8UWA9"/>
<reference evidence="2 3" key="1">
    <citation type="journal article" date="2015" name="Genome Biol.">
        <title>Comparative genomics of Steinernema reveals deeply conserved gene regulatory networks.</title>
        <authorList>
            <person name="Dillman A.R."/>
            <person name="Macchietto M."/>
            <person name="Porter C.F."/>
            <person name="Rogers A."/>
            <person name="Williams B."/>
            <person name="Antoshechkin I."/>
            <person name="Lee M.M."/>
            <person name="Goodwin Z."/>
            <person name="Lu X."/>
            <person name="Lewis E.E."/>
            <person name="Goodrich-Blair H."/>
            <person name="Stock S.P."/>
            <person name="Adams B.J."/>
            <person name="Sternberg P.W."/>
            <person name="Mortazavi A."/>
        </authorList>
    </citation>
    <scope>NUCLEOTIDE SEQUENCE [LARGE SCALE GENOMIC DNA]</scope>
    <source>
        <strain evidence="2 3">ALL</strain>
    </source>
</reference>
<comment type="caution">
    <text evidence="2">The sequence shown here is derived from an EMBL/GenBank/DDBJ whole genome shotgun (WGS) entry which is preliminary data.</text>
</comment>
<organism evidence="2 3">
    <name type="scientific">Steinernema carpocapsae</name>
    <name type="common">Entomopathogenic nematode</name>
    <dbReference type="NCBI Taxonomy" id="34508"/>
    <lineage>
        <taxon>Eukaryota</taxon>
        <taxon>Metazoa</taxon>
        <taxon>Ecdysozoa</taxon>
        <taxon>Nematoda</taxon>
        <taxon>Chromadorea</taxon>
        <taxon>Rhabditida</taxon>
        <taxon>Tylenchina</taxon>
        <taxon>Panagrolaimomorpha</taxon>
        <taxon>Strongyloidoidea</taxon>
        <taxon>Steinernematidae</taxon>
        <taxon>Steinernema</taxon>
    </lineage>
</organism>
<dbReference type="GO" id="GO:0005245">
    <property type="term" value="F:voltage-gated calcium channel activity"/>
    <property type="evidence" value="ECO:0007669"/>
    <property type="project" value="TreeGrafter"/>
</dbReference>
<accession>A0A4U8UWA9</accession>
<dbReference type="InterPro" id="IPR013680">
    <property type="entry name" value="VDCC_a2/dsu"/>
</dbReference>
<keyword evidence="3" id="KW-1185">Reference proteome</keyword>
<dbReference type="PANTHER" id="PTHR10166:SF37">
    <property type="entry name" value="STOLID, ISOFORM H"/>
    <property type="match status" value="1"/>
</dbReference>
<dbReference type="InterPro" id="IPR051173">
    <property type="entry name" value="Ca_channel_alpha-2/delta"/>
</dbReference>
<feature type="domain" description="Voltage-dependent calcium channel alpha-2/delta subunit conserved region" evidence="1">
    <location>
        <begin position="348"/>
        <end position="548"/>
    </location>
</feature>
<gene>
    <name evidence="2" type="ORF">L596_004560</name>
</gene>
<evidence type="ECO:0000313" key="3">
    <source>
        <dbReference type="Proteomes" id="UP000298663"/>
    </source>
</evidence>
<dbReference type="GO" id="GO:0005891">
    <property type="term" value="C:voltage-gated calcium channel complex"/>
    <property type="evidence" value="ECO:0007669"/>
    <property type="project" value="TreeGrafter"/>
</dbReference>
<protein>
    <recommendedName>
        <fullName evidence="1">Voltage-dependent calcium channel alpha-2/delta subunit conserved region domain-containing protein</fullName>
    </recommendedName>
</protein>
<dbReference type="Proteomes" id="UP000298663">
    <property type="component" value="Unassembled WGS sequence"/>
</dbReference>
<sequence>MVDKNGHVMFHPQLKPIDRVTRQVKPNYNNMDFLELEVPQNQKQARRAIINCDNTETFSMDILYANLDLGRVYRQTNDYYSECIRRAHFSIGMAVAKDDEVRLRRKMPKDRQVKANKEWFSGKRWRIHPKWRYCLLNDTDTGLTAEEAFFVYVKQMHEVPILPDLCRSRKALVERVLLDGEATNDIENFWDLNWEQHKEKGIHLVFFATTSGFIKFHNQTLDNYLYEDPNYLEPSLLDEITNDPRHRVKKPVVAPEINKYEHFVLELNRKSMADPYFKRAVRMPNTIVFDVNSRTKLWYGKSMPNGYGNEENETLLVTATQALYLDQALVGVVGMEFVYDHLVNTMASIGCGPSDEQMWCFLIDEHAYVVYSSLNTTTYSAYFAQNEKAKRDNVIGKWFGHVNRVTERTMELLLKKNFYTVTTYVDYQAMCKNEQVAQTTASASRLTFSILKFIGWFVHQLFRLITQTLPSLFWLDHFSVPAKAYTVSFQSNTDEYPCDKMSKFYIANTKARTEAFLIDENHYERPCGGSCAVKLYASWVPHTNLLLVGILQGSGSWCYDETQCPRGGSSTSGVNVPFGFGFIKVGSDQKLSIDPTDPASDSGPDGVSAHCRHLVPPKLGAGASQCLKEEDEDGIIPDESEFPCSPADSVSPFKFLIFCVVIGQMLRL</sequence>
<dbReference type="AlphaFoldDB" id="A0A4U8UWA9"/>